<sequence>MLTLALLSLAGTALASIEGNKAYDSPSHRIPQLALDRKIVESNHKRWEYYDGQLNFPYGVASGDPYPNSAILWTHPVPSTDDSRPVCLEYQVSTSNSSWSELVTSNQVWTTQDVDYSYKVEAGNLEPKQTYFYRFVNCADKDNVSPVGRFRTIPYQDDDDIDSLSFAVYSCSNYPFGFFNAYGNAARRDDVDYALHVGDYIYEYQGDGCEDGNACYGDGRDIDRVPLPNHEIFTVDDYRQRYKTYRSDPDLQLLHQKHAWQLIWDDHEVADNTWMSGSADSNDTIAGTYYNVSFTQRKANAVKVYFEWLPIRTVETDDSLRIWRSFQFGTLADLYMLDTRQYNRDLTDLYYNTIDVEAIAGQEARTLMGGRQENWLYNGLKESSSRGAQWKIIGQQIVFANINSAKDTTKEDFNVDAWSGYRANRQRVLDTISQNNIDNVLILSGDSHANWVSDLTYDDLRGYDANSGNGSLAVEFAGTAVSSPSSLGYNSTLNGPYPAEYYTNISSILVNNNPELQWQEGATRGYFELHLSRTNATARFFGISDVRSQHGNETVLAEFVVQNKANKLERPIAGGKVEGGALKYKQ</sequence>
<keyword evidence="1" id="KW-0732">Signal</keyword>
<evidence type="ECO:0000259" key="2">
    <source>
        <dbReference type="Pfam" id="PF09423"/>
    </source>
</evidence>
<dbReference type="OrthoDB" id="29024at2759"/>
<dbReference type="Gene3D" id="2.60.40.380">
    <property type="entry name" value="Purple acid phosphatase-like, N-terminal"/>
    <property type="match status" value="1"/>
</dbReference>
<reference evidence="4 5" key="1">
    <citation type="submission" date="2016-06" db="EMBL/GenBank/DDBJ databases">
        <title>Evolution of pathogenesis and genome organization in the Tremellales.</title>
        <authorList>
            <person name="Cuomo C."/>
            <person name="Litvintseva A."/>
            <person name="Heitman J."/>
            <person name="Chen Y."/>
            <person name="Sun S."/>
            <person name="Springer D."/>
            <person name="Dromer F."/>
            <person name="Young S."/>
            <person name="Zeng Q."/>
            <person name="Chapman S."/>
            <person name="Gujja S."/>
            <person name="Saif S."/>
            <person name="Birren B."/>
        </authorList>
    </citation>
    <scope>NUCLEOTIDE SEQUENCE [LARGE SCALE GENOMIC DNA]</scope>
    <source>
        <strain evidence="4 5">CBS 6039</strain>
    </source>
</reference>
<accession>A0A1E3HK82</accession>
<dbReference type="STRING" id="1295533.A0A1E3HK82"/>
<evidence type="ECO:0000313" key="4">
    <source>
        <dbReference type="EMBL" id="ODN75861.1"/>
    </source>
</evidence>
<dbReference type="RefSeq" id="XP_018991392.1">
    <property type="nucleotide sequence ID" value="XM_019140241.1"/>
</dbReference>
<evidence type="ECO:0000313" key="5">
    <source>
        <dbReference type="Proteomes" id="UP000094065"/>
    </source>
</evidence>
<evidence type="ECO:0008006" key="6">
    <source>
        <dbReference type="Google" id="ProtNLM"/>
    </source>
</evidence>
<dbReference type="InterPro" id="IPR029052">
    <property type="entry name" value="Metallo-depent_PP-like"/>
</dbReference>
<dbReference type="InterPro" id="IPR018946">
    <property type="entry name" value="PhoD-like_MPP"/>
</dbReference>
<name>A0A1E3HK82_9TREE</name>
<feature type="chain" id="PRO_5012136312" description="Alkaline phosphatase D" evidence="1">
    <location>
        <begin position="16"/>
        <end position="586"/>
    </location>
</feature>
<dbReference type="Gene3D" id="3.60.21.70">
    <property type="entry name" value="PhoD-like phosphatase"/>
    <property type="match status" value="1"/>
</dbReference>
<feature type="signal peptide" evidence="1">
    <location>
        <begin position="1"/>
        <end position="15"/>
    </location>
</feature>
<gene>
    <name evidence="4" type="ORF">L202_05853</name>
</gene>
<organism evidence="4 5">
    <name type="scientific">Cryptococcus amylolentus CBS 6039</name>
    <dbReference type="NCBI Taxonomy" id="1295533"/>
    <lineage>
        <taxon>Eukaryota</taxon>
        <taxon>Fungi</taxon>
        <taxon>Dikarya</taxon>
        <taxon>Basidiomycota</taxon>
        <taxon>Agaricomycotina</taxon>
        <taxon>Tremellomycetes</taxon>
        <taxon>Tremellales</taxon>
        <taxon>Cryptococcaceae</taxon>
        <taxon>Cryptococcus</taxon>
    </lineage>
</organism>
<comment type="caution">
    <text evidence="4">The sequence shown here is derived from an EMBL/GenBank/DDBJ whole genome shotgun (WGS) entry which is preliminary data.</text>
</comment>
<dbReference type="InterPro" id="IPR038607">
    <property type="entry name" value="PhoD-like_sf"/>
</dbReference>
<feature type="domain" description="Phospholipase D N-terminal" evidence="3">
    <location>
        <begin position="59"/>
        <end position="152"/>
    </location>
</feature>
<evidence type="ECO:0000256" key="1">
    <source>
        <dbReference type="SAM" id="SignalP"/>
    </source>
</evidence>
<dbReference type="CDD" id="cd07389">
    <property type="entry name" value="MPP_PhoD"/>
    <property type="match status" value="1"/>
</dbReference>
<dbReference type="Pfam" id="PF09423">
    <property type="entry name" value="PhoD"/>
    <property type="match status" value="1"/>
</dbReference>
<dbReference type="Proteomes" id="UP000094065">
    <property type="component" value="Unassembled WGS sequence"/>
</dbReference>
<evidence type="ECO:0000259" key="3">
    <source>
        <dbReference type="Pfam" id="PF16655"/>
    </source>
</evidence>
<dbReference type="InterPro" id="IPR052900">
    <property type="entry name" value="Phospholipid_Metab_Enz"/>
</dbReference>
<proteinExistence type="predicted"/>
<dbReference type="EMBL" id="AWGJ01000009">
    <property type="protein sequence ID" value="ODN75861.1"/>
    <property type="molecule type" value="Genomic_DNA"/>
</dbReference>
<dbReference type="PANTHER" id="PTHR43606">
    <property type="entry name" value="PHOSPHATASE, PUTATIVE (AFU_ORTHOLOGUE AFUA_6G08710)-RELATED"/>
    <property type="match status" value="1"/>
</dbReference>
<dbReference type="PANTHER" id="PTHR43606:SF7">
    <property type="entry name" value="PHOSPHATASE, PUTATIVE (AFU_ORTHOLOGUE AFUA_6G08710)-RELATED"/>
    <property type="match status" value="1"/>
</dbReference>
<feature type="domain" description="PhoD-like phosphatase metallophosphatase" evidence="2">
    <location>
        <begin position="166"/>
        <end position="540"/>
    </location>
</feature>
<dbReference type="AlphaFoldDB" id="A0A1E3HK82"/>
<dbReference type="SUPFAM" id="SSF56300">
    <property type="entry name" value="Metallo-dependent phosphatases"/>
    <property type="match status" value="1"/>
</dbReference>
<keyword evidence="5" id="KW-1185">Reference proteome</keyword>
<dbReference type="InterPro" id="IPR032093">
    <property type="entry name" value="PhoD_N"/>
</dbReference>
<dbReference type="GeneID" id="30157162"/>
<protein>
    <recommendedName>
        <fullName evidence="6">Alkaline phosphatase D</fullName>
    </recommendedName>
</protein>
<dbReference type="Pfam" id="PF16655">
    <property type="entry name" value="PhoD_N"/>
    <property type="match status" value="1"/>
</dbReference>